<dbReference type="SUPFAM" id="SSF49785">
    <property type="entry name" value="Galactose-binding domain-like"/>
    <property type="match status" value="2"/>
</dbReference>
<dbReference type="InterPro" id="IPR008979">
    <property type="entry name" value="Galactose-bd-like_sf"/>
</dbReference>
<proteinExistence type="predicted"/>
<organism evidence="2 3">
    <name type="scientific">Bacteroides ovatus</name>
    <dbReference type="NCBI Taxonomy" id="28116"/>
    <lineage>
        <taxon>Bacteria</taxon>
        <taxon>Pseudomonadati</taxon>
        <taxon>Bacteroidota</taxon>
        <taxon>Bacteroidia</taxon>
        <taxon>Bacteroidales</taxon>
        <taxon>Bacteroidaceae</taxon>
        <taxon>Bacteroides</taxon>
    </lineage>
</organism>
<gene>
    <name evidence="2" type="ORF">SAMN05192582_11133</name>
</gene>
<evidence type="ECO:0000259" key="1">
    <source>
        <dbReference type="PROSITE" id="PS50022"/>
    </source>
</evidence>
<sequence>MKKIAYIVFLLFCACYISSCSEDRYFPGEIYQDVDNDGDGDDGDVVEKVNENLAKGGIALSGSEQDGDHGAALLINGLIQGNEEYFGTYQTGVDHEEWVQIKLIQKQKINSIWLYPRAANEGFPKDFKLEVSTDAKTWTSVVEKTGYEATTADPQKFDFDPVVALYVRLTATKLAIANNMWTGDKDVYYIQLKEIEVYLNDETGVDPDPEPEPEPDPNEPNLALGGFVQAISEEDGHGVQFLVDGNFADSNTTYFGTRSSSSSESQWVNVKLTREDDFNEVWLYPKYGGEGVDGFPIDFRIMVSVDGEEWKEVVSKTDYPVPAYTPETPTPEIFKFETVHGGYVKIIATKLFSANNMWTGWQDVYLMQFAELCVYNTNVVN</sequence>
<evidence type="ECO:0000313" key="3">
    <source>
        <dbReference type="Proteomes" id="UP000181870"/>
    </source>
</evidence>
<dbReference type="AlphaFoldDB" id="A0A1G8QLD4"/>
<protein>
    <submittedName>
        <fullName evidence="2">F5/8 type C domain-containing protein</fullName>
    </submittedName>
</protein>
<feature type="domain" description="F5/8 type C" evidence="1">
    <location>
        <begin position="249"/>
        <end position="346"/>
    </location>
</feature>
<dbReference type="Proteomes" id="UP000181870">
    <property type="component" value="Unassembled WGS sequence"/>
</dbReference>
<reference evidence="3" key="1">
    <citation type="submission" date="2016-10" db="EMBL/GenBank/DDBJ databases">
        <authorList>
            <person name="Varghese N."/>
            <person name="Submissions S."/>
        </authorList>
    </citation>
    <scope>NUCLEOTIDE SEQUENCE [LARGE SCALE GENOMIC DNA]</scope>
    <source>
        <strain evidence="3">NLAE-zl-C57</strain>
    </source>
</reference>
<accession>A0A1G8QLD4</accession>
<dbReference type="PROSITE" id="PS50022">
    <property type="entry name" value="FA58C_3"/>
    <property type="match status" value="2"/>
</dbReference>
<dbReference type="PROSITE" id="PS51257">
    <property type="entry name" value="PROKAR_LIPOPROTEIN"/>
    <property type="match status" value="1"/>
</dbReference>
<dbReference type="RefSeq" id="WP_055236323.1">
    <property type="nucleotide sequence ID" value="NZ_FNDO01000113.1"/>
</dbReference>
<evidence type="ECO:0000313" key="2">
    <source>
        <dbReference type="EMBL" id="SDJ05421.1"/>
    </source>
</evidence>
<dbReference type="EMBL" id="FNDO01000113">
    <property type="protein sequence ID" value="SDJ05421.1"/>
    <property type="molecule type" value="Genomic_DNA"/>
</dbReference>
<feature type="domain" description="F5/8 type C" evidence="1">
    <location>
        <begin position="46"/>
        <end position="172"/>
    </location>
</feature>
<name>A0A1G8QLD4_BACOV</name>
<dbReference type="Pfam" id="PF00754">
    <property type="entry name" value="F5_F8_type_C"/>
    <property type="match status" value="2"/>
</dbReference>
<dbReference type="Gene3D" id="2.60.120.260">
    <property type="entry name" value="Galactose-binding domain-like"/>
    <property type="match status" value="2"/>
</dbReference>
<dbReference type="InterPro" id="IPR000421">
    <property type="entry name" value="FA58C"/>
</dbReference>